<dbReference type="InterPro" id="IPR024448">
    <property type="entry name" value="XylT_C"/>
</dbReference>
<comment type="similarity">
    <text evidence="5">Belongs to the glycosyltransferase 14 family. XylT subfamily.</text>
</comment>
<evidence type="ECO:0000256" key="17">
    <source>
        <dbReference type="ARBA" id="ARBA00032285"/>
    </source>
</evidence>
<dbReference type="Proteomes" id="UP001145742">
    <property type="component" value="Unassembled WGS sequence"/>
</dbReference>
<dbReference type="PANTHER" id="PTHR46025">
    <property type="entry name" value="XYLOSYLTRANSFERASE OXT"/>
    <property type="match status" value="1"/>
</dbReference>
<feature type="region of interest" description="Disordered" evidence="19">
    <location>
        <begin position="140"/>
        <end position="259"/>
    </location>
</feature>
<feature type="compositionally biased region" description="Basic and acidic residues" evidence="19">
    <location>
        <begin position="233"/>
        <end position="259"/>
    </location>
</feature>
<evidence type="ECO:0000256" key="19">
    <source>
        <dbReference type="SAM" id="MobiDB-lite"/>
    </source>
</evidence>
<evidence type="ECO:0000256" key="11">
    <source>
        <dbReference type="ARBA" id="ARBA00022723"/>
    </source>
</evidence>
<keyword evidence="13" id="KW-0472">Membrane</keyword>
<keyword evidence="12" id="KW-0333">Golgi apparatus</keyword>
<comment type="pathway">
    <text evidence="3">Glycan metabolism; chondroitin sulfate biosynthesis.</text>
</comment>
<organism evidence="21 22">
    <name type="scientific">Willisornis vidua</name>
    <name type="common">Xingu scale-backed antbird</name>
    <dbReference type="NCBI Taxonomy" id="1566151"/>
    <lineage>
        <taxon>Eukaryota</taxon>
        <taxon>Metazoa</taxon>
        <taxon>Chordata</taxon>
        <taxon>Craniata</taxon>
        <taxon>Vertebrata</taxon>
        <taxon>Euteleostomi</taxon>
        <taxon>Archelosauria</taxon>
        <taxon>Archosauria</taxon>
        <taxon>Dinosauria</taxon>
        <taxon>Saurischia</taxon>
        <taxon>Theropoda</taxon>
        <taxon>Coelurosauria</taxon>
        <taxon>Aves</taxon>
        <taxon>Neognathae</taxon>
        <taxon>Neoaves</taxon>
        <taxon>Telluraves</taxon>
        <taxon>Australaves</taxon>
        <taxon>Passeriformes</taxon>
        <taxon>Thamnophilidae</taxon>
        <taxon>Willisornis</taxon>
    </lineage>
</organism>
<evidence type="ECO:0000313" key="21">
    <source>
        <dbReference type="EMBL" id="KAJ7407934.1"/>
    </source>
</evidence>
<protein>
    <recommendedName>
        <fullName evidence="8">Xylosyltransferase 1</fullName>
        <ecNumber evidence="7">2.4.2.26</ecNumber>
    </recommendedName>
    <alternativeName>
        <fullName evidence="16">Peptide O-xylosyltransferase 1</fullName>
    </alternativeName>
    <alternativeName>
        <fullName evidence="17">Xylosyltransferase I</fullName>
    </alternativeName>
</protein>
<keyword evidence="10" id="KW-0808">Transferase</keyword>
<evidence type="ECO:0000256" key="14">
    <source>
        <dbReference type="ARBA" id="ARBA00023157"/>
    </source>
</evidence>
<comment type="subcellular location">
    <subcellularLocation>
        <location evidence="2">Golgi apparatus membrane</location>
        <topology evidence="2">Single-pass type II membrane protein</topology>
    </subcellularLocation>
</comment>
<feature type="region of interest" description="Disordered" evidence="19">
    <location>
        <begin position="40"/>
        <end position="90"/>
    </location>
</feature>
<feature type="compositionally biased region" description="Basic and acidic residues" evidence="19">
    <location>
        <begin position="45"/>
        <end position="56"/>
    </location>
</feature>
<comment type="subunit">
    <text evidence="6">Monomer.</text>
</comment>
<evidence type="ECO:0000256" key="6">
    <source>
        <dbReference type="ARBA" id="ARBA00011245"/>
    </source>
</evidence>
<comment type="caution">
    <text evidence="21">The sequence shown here is derived from an EMBL/GenBank/DDBJ whole genome shotgun (WGS) entry which is preliminary data.</text>
</comment>
<reference evidence="21" key="1">
    <citation type="submission" date="2019-10" db="EMBL/GenBank/DDBJ databases">
        <authorList>
            <person name="Soares A.E.R."/>
            <person name="Aleixo A."/>
            <person name="Schneider P."/>
            <person name="Miyaki C.Y."/>
            <person name="Schneider M.P."/>
            <person name="Mello C."/>
            <person name="Vasconcelos A.T.R."/>
        </authorList>
    </citation>
    <scope>NUCLEOTIDE SEQUENCE</scope>
    <source>
        <tissue evidence="21">Muscle</tissue>
    </source>
</reference>
<evidence type="ECO:0000256" key="15">
    <source>
        <dbReference type="ARBA" id="ARBA00023180"/>
    </source>
</evidence>
<evidence type="ECO:0000256" key="8">
    <source>
        <dbReference type="ARBA" id="ARBA00015604"/>
    </source>
</evidence>
<evidence type="ECO:0000259" key="20">
    <source>
        <dbReference type="Pfam" id="PF12529"/>
    </source>
</evidence>
<evidence type="ECO:0000256" key="18">
    <source>
        <dbReference type="ARBA" id="ARBA00047847"/>
    </source>
</evidence>
<accession>A0ABQ9CUR6</accession>
<dbReference type="InterPro" id="IPR043538">
    <property type="entry name" value="XYLT"/>
</dbReference>
<comment type="catalytic activity">
    <reaction evidence="18">
        <text>UDP-alpha-D-xylose + L-seryl-[protein] = 3-O-(beta-D-xylosyl)-L-seryl-[protein] + UDP + H(+)</text>
        <dbReference type="Rhea" id="RHEA:50192"/>
        <dbReference type="Rhea" id="RHEA-COMP:9863"/>
        <dbReference type="Rhea" id="RHEA-COMP:12567"/>
        <dbReference type="ChEBI" id="CHEBI:15378"/>
        <dbReference type="ChEBI" id="CHEBI:29999"/>
        <dbReference type="ChEBI" id="CHEBI:57632"/>
        <dbReference type="ChEBI" id="CHEBI:58223"/>
        <dbReference type="ChEBI" id="CHEBI:132085"/>
        <dbReference type="EC" id="2.4.2.26"/>
    </reaction>
</comment>
<evidence type="ECO:0000256" key="1">
    <source>
        <dbReference type="ARBA" id="ARBA00001968"/>
    </source>
</evidence>
<feature type="compositionally biased region" description="Basic and acidic residues" evidence="19">
    <location>
        <begin position="144"/>
        <end position="160"/>
    </location>
</feature>
<proteinExistence type="inferred from homology"/>
<comment type="pathway">
    <text evidence="4">Glycan metabolism; heparan sulfate biosynthesis.</text>
</comment>
<keyword evidence="15" id="KW-0325">Glycoprotein</keyword>
<evidence type="ECO:0000256" key="4">
    <source>
        <dbReference type="ARBA" id="ARBA00005093"/>
    </source>
</evidence>
<evidence type="ECO:0000256" key="7">
    <source>
        <dbReference type="ARBA" id="ARBA00011972"/>
    </source>
</evidence>
<dbReference type="EMBL" id="WHWB01034575">
    <property type="protein sequence ID" value="KAJ7407934.1"/>
    <property type="molecule type" value="Genomic_DNA"/>
</dbReference>
<feature type="domain" description="Xylosyltransferase C-terminal" evidence="20">
    <location>
        <begin position="850"/>
        <end position="1030"/>
    </location>
</feature>
<evidence type="ECO:0000256" key="2">
    <source>
        <dbReference type="ARBA" id="ARBA00004323"/>
    </source>
</evidence>
<evidence type="ECO:0000256" key="10">
    <source>
        <dbReference type="ARBA" id="ARBA00022679"/>
    </source>
</evidence>
<evidence type="ECO:0000256" key="16">
    <source>
        <dbReference type="ARBA" id="ARBA00030536"/>
    </source>
</evidence>
<feature type="compositionally biased region" description="Polar residues" evidence="19">
    <location>
        <begin position="162"/>
        <end position="171"/>
    </location>
</feature>
<evidence type="ECO:0000256" key="13">
    <source>
        <dbReference type="ARBA" id="ARBA00023136"/>
    </source>
</evidence>
<evidence type="ECO:0000256" key="9">
    <source>
        <dbReference type="ARBA" id="ARBA00022676"/>
    </source>
</evidence>
<dbReference type="PANTHER" id="PTHR46025:SF2">
    <property type="entry name" value="XYLOSYLTRANSFERASE 1"/>
    <property type="match status" value="1"/>
</dbReference>
<keyword evidence="14" id="KW-1015">Disulfide bond</keyword>
<keyword evidence="9" id="KW-0328">Glycosyltransferase</keyword>
<evidence type="ECO:0000256" key="12">
    <source>
        <dbReference type="ARBA" id="ARBA00023034"/>
    </source>
</evidence>
<keyword evidence="22" id="KW-1185">Reference proteome</keyword>
<dbReference type="Pfam" id="PF02485">
    <property type="entry name" value="Branch"/>
    <property type="match status" value="2"/>
</dbReference>
<evidence type="ECO:0000256" key="5">
    <source>
        <dbReference type="ARBA" id="ARBA00010195"/>
    </source>
</evidence>
<evidence type="ECO:0000313" key="22">
    <source>
        <dbReference type="Proteomes" id="UP001145742"/>
    </source>
</evidence>
<evidence type="ECO:0000256" key="3">
    <source>
        <dbReference type="ARBA" id="ARBA00004840"/>
    </source>
</evidence>
<comment type="cofactor">
    <cofactor evidence="1">
        <name>a divalent metal cation</name>
        <dbReference type="ChEBI" id="CHEBI:60240"/>
    </cofactor>
</comment>
<gene>
    <name evidence="21" type="ORF">WISP_123898</name>
</gene>
<sequence length="1225" mass="140390">MVAAPCARRLARRSRSALVAALTVLLLQTLLVWNFTSFDSGEEQSGGREKRDRGGEQRGQLQRRGPAAPHGKAMIEPPSPNTSLETQEKETKIVTSWCGPLLTLVAAEWLKVISMTENVVLVQAKQVAFATEMDGYFSHRPKEKMRTDSNNENSVPKDFETIDNSNFPPRTQRQKHQSELVKKPLSKQKEHLRKKLEEEKMKENLLLGKNSNEVVQFNDLPGKNSSSNNNNLKEIDRSPKEPHIKKIENSSPELKYDQPPKCEVTGKDAISAMSRAKSEQCRQEIADVYCQHKVGKLMPETVTRFCALEGYCLLPMLTTEVNHFSCHISLQKVWTSHFLCEVALKQIWELCWESDKAAAYGMGNRQQAKEVDYNYLQCIKARIVKTKSMIFTTCLTYSASVSCNIRLNFPILQHVDTRNREKLLYTELERCQHSKTKLENIDQAGKANNNVQWDEDSVEYMPANPVRIAFVLIVHGRASRQLQRMFKAIYHKDHFYYIHVDKRSNYLHRQVLQFANQYPNVRVTSWRMATIWGGASLLATYLQTMRDLMEMNDWPWDFFINLSAADYPIRWNQAKNFTHHHMIRLVILSEVMFFLDLHYPGLTASFFLTCINWSNLSILRYCGSFDLVVQKFQAYSGLLRSPRLIQQLRDQRECQAQEELWEGPGLRTNDQLVAFLSRYRDMNFLKSHGRDNARFIRKQGLDRLFLECDTHMWRLGDRKIPEGITVDGGSDWFLLNRKFVEYVTFSNDDLVTKMRRFYTYTLLPAESFFHTVLENSPFCDSMVDNNLRITNWNRKLGCKCQYKHIVDWCGCSPNDFKPADFHRFQQSARPTFFARKFEAVVNQEIIGQVDYYLYGNYPSGTPGLRSYWENVYDEPDGVQTLSDVALTMFHAFSRLGLRRAETSFHAAGDNSCRYYPMGHPVSVHLYFLADRFQGFLIRHHATNLAVSKLETLETWVMPKKVFKTASPPSDFGRLRFSEIGTEWDAKERLFRNFGGLLGPMDEPVGMQKWGKGPNVTVTVIWVDPINVIAATYDILIESSAEFTQYKPPLNLPLRPGVWTIKIMHHWVQVAETKFLVTPLTFSNQQPIKPEEAMKYHSGPPKNAYMEQSFQGLNPVLNIPISAARVDQAKRNAGLVGTRLDAWVDSLVGSVWSAVDICTVGPSACPVMQGCAQTAWSSLSPDPKSELGAVKPDGRLSTNYNANEASITLSYDYSEQSSEVSESELG</sequence>
<name>A0ABQ9CUR6_9PASS</name>
<dbReference type="InterPro" id="IPR003406">
    <property type="entry name" value="Glyco_trans_14"/>
</dbReference>
<feature type="compositionally biased region" description="Basic residues" evidence="19">
    <location>
        <begin position="184"/>
        <end position="194"/>
    </location>
</feature>
<dbReference type="Pfam" id="PF12529">
    <property type="entry name" value="Xylo_C"/>
    <property type="match status" value="1"/>
</dbReference>
<dbReference type="EC" id="2.4.2.26" evidence="7"/>
<keyword evidence="11" id="KW-0479">Metal-binding</keyword>